<name>A0A1Z4JGY9_LEPBY</name>
<dbReference type="InterPro" id="IPR004358">
    <property type="entry name" value="Sig_transdc_His_kin-like_C"/>
</dbReference>
<dbReference type="InterPro" id="IPR036097">
    <property type="entry name" value="HisK_dim/P_sf"/>
</dbReference>
<dbReference type="SUPFAM" id="SSF55874">
    <property type="entry name" value="ATPase domain of HSP90 chaperone/DNA topoisomerase II/histidine kinase"/>
    <property type="match status" value="1"/>
</dbReference>
<evidence type="ECO:0000256" key="3">
    <source>
        <dbReference type="ARBA" id="ARBA00012438"/>
    </source>
</evidence>
<dbReference type="CDD" id="cd00130">
    <property type="entry name" value="PAS"/>
    <property type="match status" value="5"/>
</dbReference>
<dbReference type="PRINTS" id="PR00344">
    <property type="entry name" value="BCTRLSENSOR"/>
</dbReference>
<dbReference type="CDD" id="cd17580">
    <property type="entry name" value="REC_2_DhkD-like"/>
    <property type="match status" value="1"/>
</dbReference>
<feature type="domain" description="PAS" evidence="12">
    <location>
        <begin position="168"/>
        <end position="212"/>
    </location>
</feature>
<comment type="similarity">
    <text evidence="2">In the N-terminal section; belongs to the phytochrome family.</text>
</comment>
<dbReference type="PROSITE" id="PS50113">
    <property type="entry name" value="PAC"/>
    <property type="match status" value="2"/>
</dbReference>
<evidence type="ECO:0000256" key="4">
    <source>
        <dbReference type="ARBA" id="ARBA00022553"/>
    </source>
</evidence>
<dbReference type="Pfam" id="PF13426">
    <property type="entry name" value="PAS_9"/>
    <property type="match status" value="1"/>
</dbReference>
<dbReference type="InterPro" id="IPR003661">
    <property type="entry name" value="HisK_dim/P_dom"/>
</dbReference>
<proteinExistence type="inferred from homology"/>
<evidence type="ECO:0000256" key="1">
    <source>
        <dbReference type="ARBA" id="ARBA00000085"/>
    </source>
</evidence>
<evidence type="ECO:0000313" key="14">
    <source>
        <dbReference type="EMBL" id="BAY55990.1"/>
    </source>
</evidence>
<feature type="coiled-coil region" evidence="9">
    <location>
        <begin position="138"/>
        <end position="182"/>
    </location>
</feature>
<keyword evidence="15" id="KW-1185">Reference proteome</keyword>
<evidence type="ECO:0000256" key="6">
    <source>
        <dbReference type="ARBA" id="ARBA00023012"/>
    </source>
</evidence>
<comment type="catalytic activity">
    <reaction evidence="1">
        <text>ATP + protein L-histidine = ADP + protein N-phospho-L-histidine.</text>
        <dbReference type="EC" id="2.7.13.3"/>
    </reaction>
</comment>
<dbReference type="SMART" id="SM00091">
    <property type="entry name" value="PAS"/>
    <property type="match status" value="5"/>
</dbReference>
<dbReference type="InterPro" id="IPR011006">
    <property type="entry name" value="CheY-like_superfamily"/>
</dbReference>
<feature type="domain" description="Response regulatory" evidence="11">
    <location>
        <begin position="934"/>
        <end position="1047"/>
    </location>
</feature>
<dbReference type="SUPFAM" id="SSF55785">
    <property type="entry name" value="PYP-like sensor domain (PAS domain)"/>
    <property type="match status" value="5"/>
</dbReference>
<dbReference type="PANTHER" id="PTHR43547">
    <property type="entry name" value="TWO-COMPONENT HISTIDINE KINASE"/>
    <property type="match status" value="1"/>
</dbReference>
<evidence type="ECO:0000256" key="2">
    <source>
        <dbReference type="ARBA" id="ARBA00006402"/>
    </source>
</evidence>
<evidence type="ECO:0000256" key="7">
    <source>
        <dbReference type="ARBA" id="ARBA00074306"/>
    </source>
</evidence>
<evidence type="ECO:0000313" key="15">
    <source>
        <dbReference type="Proteomes" id="UP000217895"/>
    </source>
</evidence>
<dbReference type="Proteomes" id="UP000217895">
    <property type="component" value="Chromosome"/>
</dbReference>
<dbReference type="EMBL" id="AP018203">
    <property type="protein sequence ID" value="BAY55990.1"/>
    <property type="molecule type" value="Genomic_DNA"/>
</dbReference>
<dbReference type="PROSITE" id="PS50109">
    <property type="entry name" value="HIS_KIN"/>
    <property type="match status" value="1"/>
</dbReference>
<keyword evidence="5 14" id="KW-0808">Transferase</keyword>
<dbReference type="InterPro" id="IPR035965">
    <property type="entry name" value="PAS-like_dom_sf"/>
</dbReference>
<feature type="domain" description="PAS" evidence="12">
    <location>
        <begin position="285"/>
        <end position="357"/>
    </location>
</feature>
<feature type="domain" description="Histidine kinase" evidence="10">
    <location>
        <begin position="694"/>
        <end position="912"/>
    </location>
</feature>
<feature type="domain" description="PAS" evidence="12">
    <location>
        <begin position="434"/>
        <end position="484"/>
    </location>
</feature>
<dbReference type="SUPFAM" id="SSF52172">
    <property type="entry name" value="CheY-like"/>
    <property type="match status" value="1"/>
</dbReference>
<dbReference type="GO" id="GO:0000155">
    <property type="term" value="F:phosphorelay sensor kinase activity"/>
    <property type="evidence" value="ECO:0007669"/>
    <property type="project" value="InterPro"/>
</dbReference>
<dbReference type="InterPro" id="IPR001610">
    <property type="entry name" value="PAC"/>
</dbReference>
<evidence type="ECO:0000256" key="8">
    <source>
        <dbReference type="PROSITE-ProRule" id="PRU00169"/>
    </source>
</evidence>
<dbReference type="Pfam" id="PF08447">
    <property type="entry name" value="PAS_3"/>
    <property type="match status" value="2"/>
</dbReference>
<dbReference type="InterPro" id="IPR000014">
    <property type="entry name" value="PAS"/>
</dbReference>
<feature type="modified residue" description="4-aspartylphosphate" evidence="8">
    <location>
        <position position="983"/>
    </location>
</feature>
<dbReference type="CDD" id="cd00082">
    <property type="entry name" value="HisKA"/>
    <property type="match status" value="1"/>
</dbReference>
<keyword evidence="9" id="KW-0175">Coiled coil</keyword>
<dbReference type="SMART" id="SM00388">
    <property type="entry name" value="HisKA"/>
    <property type="match status" value="1"/>
</dbReference>
<dbReference type="SMART" id="SM00448">
    <property type="entry name" value="REC"/>
    <property type="match status" value="1"/>
</dbReference>
<dbReference type="Pfam" id="PF00512">
    <property type="entry name" value="HisKA"/>
    <property type="match status" value="1"/>
</dbReference>
<feature type="domain" description="PAS" evidence="12">
    <location>
        <begin position="20"/>
        <end position="76"/>
    </location>
</feature>
<feature type="domain" description="PAC" evidence="13">
    <location>
        <begin position="616"/>
        <end position="669"/>
    </location>
</feature>
<dbReference type="Gene3D" id="2.10.70.100">
    <property type="match status" value="1"/>
</dbReference>
<dbReference type="SUPFAM" id="SSF47384">
    <property type="entry name" value="Homodimeric domain of signal transducing histidine kinase"/>
    <property type="match status" value="1"/>
</dbReference>
<sequence>MTQPRQSLSEFQQFPNSSADSRYYKQYLETVCNNATLALFVMDEHQQCVYMNPAAEKLTGYALHELQGRALHDAIHHTRPDGSPYPLCECPIDQVFPQNNQEQGEEVFVHRDGHFYPVAYTASPIREAGQTIGTVIEVRDITQEKINAKMQQEVAERERLLREAAEAEKTRAETVLQSITDAFIVLDREWNYVYVNAAATRLFLKSEAELVGHCIWEVFPEAIHTPIYTEYCRSLAEQKTIEFECFYSTWNRWFLNRVSPSATGISVFVSDITERKQTQQALLESEVRFRSLFECNIIPIGIWTKDGGLTDGNDALLDLIGYTRAELEAGLLTWKSLTPPEWEKRDAEAVEEIMTRGYCTAFEKEYIHKNGHRVPILLGGGKFDQASQSGFFFAIDLSQLKQTEAELREADSLLSSALAAGSIYTWRWRMQENVISVDAALAQLLGVDPETAMRGLPLEIFLNAIHPDDHESVATAIQTAIETREDYLTEYRVRSADGSERWVTARGRVEYDADGTPISFPGALSDITERKQIEATLQETEERLRLAIESAELGTWDFNLVTGRIIWNDGCKAMFATTGEDEITFDTVQAGMHPDDRDRVNQFVQAVLARQSSGDEVIEYRVIGFSDGIERWVACRGKVFTDSVGNPIRWVGTLLNVTEVKRREAERQELLDREKLLREQAEQANRIKDEFLAVLSHELRTPLNPILGWVKMLKGGKCPPERVPQALDTIERNAVLQAQLIEDLLDVSRILQGKVVLNGDWINLAETVTAAVETVRLAAESKAIELLLTVDPLLGSVRGDANRLQQVFWNLLSNAVKFTPVSGRVEVTLSQAETEAQIQIRDSGKGIRAEVLPYIFERFRQADSSTTRQFGGLGLGLAIARHLVELHGGTISAESLGENQGATFTVRLPIAMIQTQLDQPERGSEVSQDLLGVKILAIDDEPDNLDFLVFVLEAAGAIVQGVQCAKLALEKLSEFSPDLVISDIAMPDLDGYELIQRVRQQSDVPAIALTAYAGETNQHQILAAGFQRHLAKPIEPSQVIHEIITLLK</sequence>
<evidence type="ECO:0000259" key="12">
    <source>
        <dbReference type="PROSITE" id="PS50112"/>
    </source>
</evidence>
<dbReference type="InterPro" id="IPR000700">
    <property type="entry name" value="PAS-assoc_C"/>
</dbReference>
<gene>
    <name evidence="14" type="ORF">NIES2135_28170</name>
</gene>
<evidence type="ECO:0000259" key="10">
    <source>
        <dbReference type="PROSITE" id="PS50109"/>
    </source>
</evidence>
<dbReference type="EC" id="2.7.13.3" evidence="3"/>
<dbReference type="Gene3D" id="1.10.287.130">
    <property type="match status" value="1"/>
</dbReference>
<dbReference type="Pfam" id="PF08448">
    <property type="entry name" value="PAS_4"/>
    <property type="match status" value="1"/>
</dbReference>
<reference evidence="14 15" key="1">
    <citation type="submission" date="2017-06" db="EMBL/GenBank/DDBJ databases">
        <title>Genome sequencing of cyanobaciteial culture collection at National Institute for Environmental Studies (NIES).</title>
        <authorList>
            <person name="Hirose Y."/>
            <person name="Shimura Y."/>
            <person name="Fujisawa T."/>
            <person name="Nakamura Y."/>
            <person name="Kawachi M."/>
        </authorList>
    </citation>
    <scope>NUCLEOTIDE SEQUENCE [LARGE SCALE GENOMIC DNA]</scope>
    <source>
        <strain evidence="14 15">NIES-2135</strain>
    </source>
</reference>
<dbReference type="InterPro" id="IPR013655">
    <property type="entry name" value="PAS_fold_3"/>
</dbReference>
<evidence type="ECO:0000259" key="13">
    <source>
        <dbReference type="PROSITE" id="PS50113"/>
    </source>
</evidence>
<evidence type="ECO:0000256" key="9">
    <source>
        <dbReference type="SAM" id="Coils"/>
    </source>
</evidence>
<dbReference type="Pfam" id="PF00989">
    <property type="entry name" value="PAS"/>
    <property type="match status" value="1"/>
</dbReference>
<dbReference type="PROSITE" id="PS50110">
    <property type="entry name" value="RESPONSE_REGULATORY"/>
    <property type="match status" value="1"/>
</dbReference>
<dbReference type="FunFam" id="3.30.565.10:FF:000010">
    <property type="entry name" value="Sensor histidine kinase RcsC"/>
    <property type="match status" value="1"/>
</dbReference>
<dbReference type="CDD" id="cd16922">
    <property type="entry name" value="HATPase_EvgS-ArcB-TorS-like"/>
    <property type="match status" value="1"/>
</dbReference>
<dbReference type="InterPro" id="IPR013656">
    <property type="entry name" value="PAS_4"/>
</dbReference>
<dbReference type="Pfam" id="PF02518">
    <property type="entry name" value="HATPase_c"/>
    <property type="match status" value="1"/>
</dbReference>
<feature type="coiled-coil region" evidence="9">
    <location>
        <begin position="660"/>
        <end position="687"/>
    </location>
</feature>
<dbReference type="InterPro" id="IPR036890">
    <property type="entry name" value="HATPase_C_sf"/>
</dbReference>
<keyword evidence="4 8" id="KW-0597">Phosphoprotein</keyword>
<dbReference type="SMART" id="SM00086">
    <property type="entry name" value="PAC"/>
    <property type="match status" value="4"/>
</dbReference>
<dbReference type="AlphaFoldDB" id="A0A1Z4JGY9"/>
<dbReference type="Gene3D" id="3.30.565.10">
    <property type="entry name" value="Histidine kinase-like ATPase, C-terminal domain"/>
    <property type="match status" value="1"/>
</dbReference>
<keyword evidence="5 14" id="KW-0418">Kinase</keyword>
<keyword evidence="6" id="KW-0902">Two-component regulatory system</keyword>
<dbReference type="NCBIfam" id="TIGR00229">
    <property type="entry name" value="sensory_box"/>
    <property type="match status" value="5"/>
</dbReference>
<evidence type="ECO:0000256" key="5">
    <source>
        <dbReference type="ARBA" id="ARBA00022777"/>
    </source>
</evidence>
<dbReference type="PANTHER" id="PTHR43547:SF2">
    <property type="entry name" value="HYBRID SIGNAL TRANSDUCTION HISTIDINE KINASE C"/>
    <property type="match status" value="1"/>
</dbReference>
<dbReference type="PROSITE" id="PS50112">
    <property type="entry name" value="PAS"/>
    <property type="match status" value="5"/>
</dbReference>
<dbReference type="GO" id="GO:0006355">
    <property type="term" value="P:regulation of DNA-templated transcription"/>
    <property type="evidence" value="ECO:0007669"/>
    <property type="project" value="InterPro"/>
</dbReference>
<dbReference type="Gene3D" id="3.40.50.2300">
    <property type="match status" value="1"/>
</dbReference>
<accession>A0A1Z4JGY9</accession>
<organism evidence="14 15">
    <name type="scientific">Leptolyngbya boryana NIES-2135</name>
    <dbReference type="NCBI Taxonomy" id="1973484"/>
    <lineage>
        <taxon>Bacteria</taxon>
        <taxon>Bacillati</taxon>
        <taxon>Cyanobacteriota</taxon>
        <taxon>Cyanophyceae</taxon>
        <taxon>Leptolyngbyales</taxon>
        <taxon>Leptolyngbyaceae</taxon>
        <taxon>Leptolyngbya group</taxon>
        <taxon>Leptolyngbya</taxon>
    </lineage>
</organism>
<dbReference type="InterPro" id="IPR005467">
    <property type="entry name" value="His_kinase_dom"/>
</dbReference>
<dbReference type="SMART" id="SM00387">
    <property type="entry name" value="HATPase_c"/>
    <property type="match status" value="1"/>
</dbReference>
<protein>
    <recommendedName>
        <fullName evidence="7">Circadian input-output histidine kinase CikA</fullName>
        <ecNumber evidence="3">2.7.13.3</ecNumber>
    </recommendedName>
</protein>
<dbReference type="InterPro" id="IPR013767">
    <property type="entry name" value="PAS_fold"/>
</dbReference>
<evidence type="ECO:0000259" key="11">
    <source>
        <dbReference type="PROSITE" id="PS50110"/>
    </source>
</evidence>
<feature type="domain" description="PAC" evidence="13">
    <location>
        <begin position="487"/>
        <end position="539"/>
    </location>
</feature>
<feature type="domain" description="PAS" evidence="12">
    <location>
        <begin position="540"/>
        <end position="611"/>
    </location>
</feature>
<dbReference type="InterPro" id="IPR003594">
    <property type="entry name" value="HATPase_dom"/>
</dbReference>
<dbReference type="Pfam" id="PF00072">
    <property type="entry name" value="Response_reg"/>
    <property type="match status" value="1"/>
</dbReference>
<dbReference type="Gene3D" id="3.30.450.20">
    <property type="entry name" value="PAS domain"/>
    <property type="match status" value="5"/>
</dbReference>
<dbReference type="InterPro" id="IPR001789">
    <property type="entry name" value="Sig_transdc_resp-reg_receiver"/>
</dbReference>